<dbReference type="GO" id="GO:0016746">
    <property type="term" value="F:acyltransferase activity"/>
    <property type="evidence" value="ECO:0007669"/>
    <property type="project" value="UniProtKB-KW"/>
</dbReference>
<evidence type="ECO:0000313" key="5">
    <source>
        <dbReference type="EMBL" id="GLS02357.1"/>
    </source>
</evidence>
<feature type="domain" description="Phospholipid/glycerol acyltransferase" evidence="4">
    <location>
        <begin position="91"/>
        <end position="214"/>
    </location>
</feature>
<dbReference type="Pfam" id="PF01553">
    <property type="entry name" value="Acyltransferase"/>
    <property type="match status" value="1"/>
</dbReference>
<dbReference type="EMBL" id="BSOY01000063">
    <property type="protein sequence ID" value="GLS02357.1"/>
    <property type="molecule type" value="Genomic_DNA"/>
</dbReference>
<evidence type="ECO:0000313" key="6">
    <source>
        <dbReference type="Proteomes" id="UP001156921"/>
    </source>
</evidence>
<keyword evidence="2" id="KW-0808">Transferase</keyword>
<dbReference type="InterPro" id="IPR002123">
    <property type="entry name" value="Plipid/glycerol_acylTrfase"/>
</dbReference>
<name>A0ABQ6BM83_9CAUL</name>
<evidence type="ECO:0000259" key="4">
    <source>
        <dbReference type="SMART" id="SM00563"/>
    </source>
</evidence>
<keyword evidence="3 5" id="KW-0012">Acyltransferase</keyword>
<dbReference type="PANTHER" id="PTHR10434:SF40">
    <property type="entry name" value="1-ACYL-SN-GLYCEROL-3-PHOSPHATE ACYLTRANSFERASE"/>
    <property type="match status" value="1"/>
</dbReference>
<protein>
    <submittedName>
        <fullName evidence="5">Lysophospholipid acyltransferase</fullName>
    </submittedName>
</protein>
<comment type="pathway">
    <text evidence="1">Lipid metabolism.</text>
</comment>
<comment type="caution">
    <text evidence="5">The sequence shown here is derived from an EMBL/GenBank/DDBJ whole genome shotgun (WGS) entry which is preliminary data.</text>
</comment>
<dbReference type="PANTHER" id="PTHR10434">
    <property type="entry name" value="1-ACYL-SN-GLYCEROL-3-PHOSPHATE ACYLTRANSFERASE"/>
    <property type="match status" value="1"/>
</dbReference>
<keyword evidence="6" id="KW-1185">Reference proteome</keyword>
<dbReference type="RefSeq" id="WP_284223231.1">
    <property type="nucleotide sequence ID" value="NZ_BSOY01000063.1"/>
</dbReference>
<reference evidence="6" key="1">
    <citation type="journal article" date="2019" name="Int. J. Syst. Evol. Microbiol.">
        <title>The Global Catalogue of Microorganisms (GCM) 10K type strain sequencing project: providing services to taxonomists for standard genome sequencing and annotation.</title>
        <authorList>
            <consortium name="The Broad Institute Genomics Platform"/>
            <consortium name="The Broad Institute Genome Sequencing Center for Infectious Disease"/>
            <person name="Wu L."/>
            <person name="Ma J."/>
        </authorList>
    </citation>
    <scope>NUCLEOTIDE SEQUENCE [LARGE SCALE GENOMIC DNA]</scope>
    <source>
        <strain evidence="6">NBRC 110107</strain>
    </source>
</reference>
<dbReference type="SUPFAM" id="SSF69593">
    <property type="entry name" value="Glycerol-3-phosphate (1)-acyltransferase"/>
    <property type="match status" value="1"/>
</dbReference>
<evidence type="ECO:0000256" key="1">
    <source>
        <dbReference type="ARBA" id="ARBA00005189"/>
    </source>
</evidence>
<sequence>MTETVALTPTRREPHICDVLIAERAPRLTRSLVWPVIRPVLYKLLNYRAAVQMADAVRPLTGAEALDYMSDLMDLRVAVMNPERIPVDGRCIIVANHPTGIADGIAVFDAIRARRADAVFFANADALRVSPRLGEAVIPVEWVVAKRTREKTRATLLAAKEAFEAERCVVMFPAGRLARVAPDGSVTDPEWAPTAASLARKYGAPVVPVHVAGPNSTLFHLFDRVSQELRDITLFHELLNKKKTAFQLKVGKPIPPSRLDIDSVKATYGLKAFTERVLPSQPDADFA</sequence>
<accession>A0ABQ6BM83</accession>
<dbReference type="Proteomes" id="UP001156921">
    <property type="component" value="Unassembled WGS sequence"/>
</dbReference>
<gene>
    <name evidence="5" type="ORF">GCM10007859_23810</name>
</gene>
<evidence type="ECO:0000256" key="2">
    <source>
        <dbReference type="ARBA" id="ARBA00022679"/>
    </source>
</evidence>
<proteinExistence type="predicted"/>
<organism evidence="5 6">
    <name type="scientific">Brevundimonas denitrificans</name>
    <dbReference type="NCBI Taxonomy" id="1443434"/>
    <lineage>
        <taxon>Bacteria</taxon>
        <taxon>Pseudomonadati</taxon>
        <taxon>Pseudomonadota</taxon>
        <taxon>Alphaproteobacteria</taxon>
        <taxon>Caulobacterales</taxon>
        <taxon>Caulobacteraceae</taxon>
        <taxon>Brevundimonas</taxon>
    </lineage>
</organism>
<evidence type="ECO:0000256" key="3">
    <source>
        <dbReference type="ARBA" id="ARBA00023315"/>
    </source>
</evidence>
<dbReference type="SMART" id="SM00563">
    <property type="entry name" value="PlsC"/>
    <property type="match status" value="1"/>
</dbReference>